<evidence type="ECO:0000256" key="1">
    <source>
        <dbReference type="SAM" id="MobiDB-lite"/>
    </source>
</evidence>
<sequence>MSLEPSHQILNEDKEGKKNTYTSTMAGKNAIMIPEENVELSFRYQLLNIPFHLILMIYIEAGKQAAMLTTKLCTVFMVIYLGYSWQLIRVCYMHNIHGGTS</sequence>
<feature type="region of interest" description="Disordered" evidence="1">
    <location>
        <begin position="1"/>
        <end position="20"/>
    </location>
</feature>
<keyword evidence="2" id="KW-0812">Transmembrane</keyword>
<gene>
    <name evidence="3" type="ORF">ILEXP_LOCUS49895</name>
</gene>
<keyword evidence="2" id="KW-0472">Membrane</keyword>
<protein>
    <submittedName>
        <fullName evidence="3">Uncharacterized protein</fullName>
    </submittedName>
</protein>
<evidence type="ECO:0000313" key="4">
    <source>
        <dbReference type="Proteomes" id="UP001642360"/>
    </source>
</evidence>
<evidence type="ECO:0000256" key="2">
    <source>
        <dbReference type="SAM" id="Phobius"/>
    </source>
</evidence>
<dbReference type="Proteomes" id="UP001642360">
    <property type="component" value="Unassembled WGS sequence"/>
</dbReference>
<name>A0ABC8UG14_9AQUA</name>
<keyword evidence="4" id="KW-1185">Reference proteome</keyword>
<dbReference type="AlphaFoldDB" id="A0ABC8UG14"/>
<organism evidence="3 4">
    <name type="scientific">Ilex paraguariensis</name>
    <name type="common">yerba mate</name>
    <dbReference type="NCBI Taxonomy" id="185542"/>
    <lineage>
        <taxon>Eukaryota</taxon>
        <taxon>Viridiplantae</taxon>
        <taxon>Streptophyta</taxon>
        <taxon>Embryophyta</taxon>
        <taxon>Tracheophyta</taxon>
        <taxon>Spermatophyta</taxon>
        <taxon>Magnoliopsida</taxon>
        <taxon>eudicotyledons</taxon>
        <taxon>Gunneridae</taxon>
        <taxon>Pentapetalae</taxon>
        <taxon>asterids</taxon>
        <taxon>campanulids</taxon>
        <taxon>Aquifoliales</taxon>
        <taxon>Aquifoliaceae</taxon>
        <taxon>Ilex</taxon>
    </lineage>
</organism>
<keyword evidence="2" id="KW-1133">Transmembrane helix</keyword>
<accession>A0ABC8UG14</accession>
<dbReference type="EMBL" id="CAUOFW020007613">
    <property type="protein sequence ID" value="CAK9179949.1"/>
    <property type="molecule type" value="Genomic_DNA"/>
</dbReference>
<reference evidence="3 4" key="1">
    <citation type="submission" date="2024-02" db="EMBL/GenBank/DDBJ databases">
        <authorList>
            <person name="Vignale AGUSTIN F."/>
            <person name="Sosa J E."/>
            <person name="Modenutti C."/>
        </authorList>
    </citation>
    <scope>NUCLEOTIDE SEQUENCE [LARGE SCALE GENOMIC DNA]</scope>
</reference>
<comment type="caution">
    <text evidence="3">The sequence shown here is derived from an EMBL/GenBank/DDBJ whole genome shotgun (WGS) entry which is preliminary data.</text>
</comment>
<proteinExistence type="predicted"/>
<feature type="transmembrane region" description="Helical" evidence="2">
    <location>
        <begin position="65"/>
        <end position="83"/>
    </location>
</feature>
<evidence type="ECO:0000313" key="3">
    <source>
        <dbReference type="EMBL" id="CAK9179949.1"/>
    </source>
</evidence>